<keyword evidence="2" id="KW-1185">Reference proteome</keyword>
<organism evidence="1 2">
    <name type="scientific">Dipteronia dyeriana</name>
    <dbReference type="NCBI Taxonomy" id="168575"/>
    <lineage>
        <taxon>Eukaryota</taxon>
        <taxon>Viridiplantae</taxon>
        <taxon>Streptophyta</taxon>
        <taxon>Embryophyta</taxon>
        <taxon>Tracheophyta</taxon>
        <taxon>Spermatophyta</taxon>
        <taxon>Magnoliopsida</taxon>
        <taxon>eudicotyledons</taxon>
        <taxon>Gunneridae</taxon>
        <taxon>Pentapetalae</taxon>
        <taxon>rosids</taxon>
        <taxon>malvids</taxon>
        <taxon>Sapindales</taxon>
        <taxon>Sapindaceae</taxon>
        <taxon>Hippocastanoideae</taxon>
        <taxon>Acereae</taxon>
        <taxon>Dipteronia</taxon>
    </lineage>
</organism>
<sequence length="106" mass="12730">MQNGTNNNLNDVLRNIEACGSKLDRWNSKKWENMRKDIKTRRLVVSLANRDTSEMNWKQVGKLKDQLNDSLKVEEMYWRQRSKTDWLQKGDMNSRFFHQKASARRI</sequence>
<evidence type="ECO:0000313" key="2">
    <source>
        <dbReference type="Proteomes" id="UP001280121"/>
    </source>
</evidence>
<protein>
    <submittedName>
        <fullName evidence="1">Uncharacterized protein</fullName>
    </submittedName>
</protein>
<name>A0AAD9XJ24_9ROSI</name>
<reference evidence="1" key="1">
    <citation type="journal article" date="2023" name="Plant J.">
        <title>Genome sequences and population genomics provide insights into the demographic history, inbreeding, and mutation load of two 'living fossil' tree species of Dipteronia.</title>
        <authorList>
            <person name="Feng Y."/>
            <person name="Comes H.P."/>
            <person name="Chen J."/>
            <person name="Zhu S."/>
            <person name="Lu R."/>
            <person name="Zhang X."/>
            <person name="Li P."/>
            <person name="Qiu J."/>
            <person name="Olsen K.M."/>
            <person name="Qiu Y."/>
        </authorList>
    </citation>
    <scope>NUCLEOTIDE SEQUENCE</scope>
    <source>
        <strain evidence="1">KIB01</strain>
    </source>
</reference>
<gene>
    <name evidence="1" type="ORF">Ddye_006655</name>
</gene>
<dbReference type="EMBL" id="JANJYI010000002">
    <property type="protein sequence ID" value="KAK2660122.1"/>
    <property type="molecule type" value="Genomic_DNA"/>
</dbReference>
<dbReference type="Proteomes" id="UP001280121">
    <property type="component" value="Unassembled WGS sequence"/>
</dbReference>
<accession>A0AAD9XJ24</accession>
<comment type="caution">
    <text evidence="1">The sequence shown here is derived from an EMBL/GenBank/DDBJ whole genome shotgun (WGS) entry which is preliminary data.</text>
</comment>
<proteinExistence type="predicted"/>
<evidence type="ECO:0000313" key="1">
    <source>
        <dbReference type="EMBL" id="KAK2660122.1"/>
    </source>
</evidence>
<dbReference type="AlphaFoldDB" id="A0AAD9XJ24"/>